<dbReference type="CDD" id="cd01347">
    <property type="entry name" value="ligand_gated_channel"/>
    <property type="match status" value="1"/>
</dbReference>
<evidence type="ECO:0000259" key="18">
    <source>
        <dbReference type="Pfam" id="PF07715"/>
    </source>
</evidence>
<evidence type="ECO:0000256" key="10">
    <source>
        <dbReference type="ARBA" id="ARBA00023077"/>
    </source>
</evidence>
<feature type="signal peptide" evidence="16">
    <location>
        <begin position="1"/>
        <end position="27"/>
    </location>
</feature>
<evidence type="ECO:0000256" key="5">
    <source>
        <dbReference type="ARBA" id="ARBA00022496"/>
    </source>
</evidence>
<dbReference type="PANTHER" id="PTHR32552">
    <property type="entry name" value="FERRICHROME IRON RECEPTOR-RELATED"/>
    <property type="match status" value="1"/>
</dbReference>
<dbReference type="InterPro" id="IPR000531">
    <property type="entry name" value="Beta-barrel_TonB"/>
</dbReference>
<feature type="chain" id="PRO_5045290105" evidence="16">
    <location>
        <begin position="28"/>
        <end position="727"/>
    </location>
</feature>
<keyword evidence="5" id="KW-0410">Iron transport</keyword>
<sequence>MAMRNLDTTRRVLARRLRLLAATAALACPAAAQTAGDGAAAPTGVVALPVLDVDGQAAQSRGFVATEASSASKTATPLLETPQAISVVTRDELDARQAQSLGEALRYTAGVRMEQYGPDNRYDWFQLRGFAADTNAVFLNGLRYHFGNLTGMLEPYGMERIEVLRGPASVLYGQIAPGGLVNLVSRRPTPTQQNEVRLSAGTQDRLQGAFTSSGPVDRDGVFSYSVTGLARDSGTQVDEVKNDRYFIAPALTWRPSADTRLTLLSYYQRDSTHGDEFLPAVGTVSQSPFGRIPTNRFTGNKDLDHYDRTQYGIGTEFEHRFNTVFAVRQNFRYGHSDVDWYQTYGIGLAADQRSLTRSAFLAENVLDSLQVDNQAEARFRTGPATHTVLAGFDYAHSSYDARLRGAMASSIDLYSPAYNGAAPALSPVANTLQTANQYGLYAQDQIRLGQRWVVSLGLRSDWVGTSTDDRISRTSQAQDDHKVTWRAGLVYLADNGIAPYASYVTSFQPQIGTGFFGQTYVPTTGEQFEVGVKYQPPGRRSVLQAAVFHLTQQNVLTTDPGNARNQVQTGEVRSRGVELEGVANLAPGFNMRAAYTYLDAEVTETTIAAERGKRPNGIPTTTAAVWADYNFDREAGRFAGVGLGGGLRFTGNTPAGNAHALVVPSVTLVDAALRYDLGRLMREFHGAQLAVNASNLFDTQYVASCGSVASCFYGLRRTVIGTLAYRW</sequence>
<feature type="domain" description="TonB-dependent receptor-like beta-barrel" evidence="17">
    <location>
        <begin position="253"/>
        <end position="696"/>
    </location>
</feature>
<evidence type="ECO:0000259" key="17">
    <source>
        <dbReference type="Pfam" id="PF00593"/>
    </source>
</evidence>
<keyword evidence="4 14" id="KW-1134">Transmembrane beta strand</keyword>
<dbReference type="Pfam" id="PF07715">
    <property type="entry name" value="Plug"/>
    <property type="match status" value="1"/>
</dbReference>
<keyword evidence="20" id="KW-1185">Reference proteome</keyword>
<evidence type="ECO:0000256" key="1">
    <source>
        <dbReference type="ARBA" id="ARBA00004571"/>
    </source>
</evidence>
<reference evidence="20" key="1">
    <citation type="journal article" date="2019" name="Int. J. Syst. Evol. Microbiol.">
        <title>The Global Catalogue of Microorganisms (GCM) 10K type strain sequencing project: providing services to taxonomists for standard genome sequencing and annotation.</title>
        <authorList>
            <consortium name="The Broad Institute Genomics Platform"/>
            <consortium name="The Broad Institute Genome Sequencing Center for Infectious Disease"/>
            <person name="Wu L."/>
            <person name="Ma J."/>
        </authorList>
    </citation>
    <scope>NUCLEOTIDE SEQUENCE [LARGE SCALE GENOMIC DNA]</scope>
    <source>
        <strain evidence="20">CECT 7131</strain>
    </source>
</reference>
<dbReference type="NCBIfam" id="TIGR01783">
    <property type="entry name" value="TonB-siderophor"/>
    <property type="match status" value="1"/>
</dbReference>
<dbReference type="Proteomes" id="UP001529369">
    <property type="component" value="Unassembled WGS sequence"/>
</dbReference>
<evidence type="ECO:0000313" key="20">
    <source>
        <dbReference type="Proteomes" id="UP001529369"/>
    </source>
</evidence>
<evidence type="ECO:0000256" key="3">
    <source>
        <dbReference type="ARBA" id="ARBA00022448"/>
    </source>
</evidence>
<dbReference type="Gene3D" id="2.170.130.10">
    <property type="entry name" value="TonB-dependent receptor, plug domain"/>
    <property type="match status" value="1"/>
</dbReference>
<accession>A0ABT8A9S0</accession>
<evidence type="ECO:0000256" key="8">
    <source>
        <dbReference type="ARBA" id="ARBA00023004"/>
    </source>
</evidence>
<proteinExistence type="inferred from homology"/>
<keyword evidence="6 14" id="KW-0812">Transmembrane</keyword>
<dbReference type="EMBL" id="JAUFPN010000171">
    <property type="protein sequence ID" value="MDN3566381.1"/>
    <property type="molecule type" value="Genomic_DNA"/>
</dbReference>
<keyword evidence="3 14" id="KW-0813">Transport</keyword>
<keyword evidence="9" id="KW-0406">Ion transport</keyword>
<keyword evidence="10 15" id="KW-0798">TonB box</keyword>
<name>A0ABT8A9S0_9PROT</name>
<gene>
    <name evidence="19" type="ORF">QWZ14_18570</name>
</gene>
<evidence type="ECO:0000256" key="7">
    <source>
        <dbReference type="ARBA" id="ARBA00022729"/>
    </source>
</evidence>
<evidence type="ECO:0000256" key="12">
    <source>
        <dbReference type="ARBA" id="ARBA00023170"/>
    </source>
</evidence>
<evidence type="ECO:0000256" key="6">
    <source>
        <dbReference type="ARBA" id="ARBA00022692"/>
    </source>
</evidence>
<evidence type="ECO:0000256" key="11">
    <source>
        <dbReference type="ARBA" id="ARBA00023136"/>
    </source>
</evidence>
<dbReference type="SUPFAM" id="SSF56935">
    <property type="entry name" value="Porins"/>
    <property type="match status" value="1"/>
</dbReference>
<evidence type="ECO:0000256" key="14">
    <source>
        <dbReference type="PROSITE-ProRule" id="PRU01360"/>
    </source>
</evidence>
<evidence type="ECO:0000256" key="13">
    <source>
        <dbReference type="ARBA" id="ARBA00023237"/>
    </source>
</evidence>
<dbReference type="InterPro" id="IPR036942">
    <property type="entry name" value="Beta-barrel_TonB_sf"/>
</dbReference>
<evidence type="ECO:0000256" key="4">
    <source>
        <dbReference type="ARBA" id="ARBA00022452"/>
    </source>
</evidence>
<comment type="subcellular location">
    <subcellularLocation>
        <location evidence="1 14">Cell outer membrane</location>
        <topology evidence="1 14">Multi-pass membrane protein</topology>
    </subcellularLocation>
</comment>
<dbReference type="Pfam" id="PF00593">
    <property type="entry name" value="TonB_dep_Rec_b-barrel"/>
    <property type="match status" value="1"/>
</dbReference>
<evidence type="ECO:0000313" key="19">
    <source>
        <dbReference type="EMBL" id="MDN3566381.1"/>
    </source>
</evidence>
<keyword evidence="12 19" id="KW-0675">Receptor</keyword>
<feature type="domain" description="TonB-dependent receptor plug" evidence="18">
    <location>
        <begin position="78"/>
        <end position="179"/>
    </location>
</feature>
<dbReference type="InterPro" id="IPR010105">
    <property type="entry name" value="TonB_sidphr_rcpt"/>
</dbReference>
<keyword evidence="7 16" id="KW-0732">Signal</keyword>
<keyword evidence="8" id="KW-0408">Iron</keyword>
<evidence type="ECO:0000256" key="15">
    <source>
        <dbReference type="RuleBase" id="RU003357"/>
    </source>
</evidence>
<dbReference type="InterPro" id="IPR037066">
    <property type="entry name" value="Plug_dom_sf"/>
</dbReference>
<protein>
    <submittedName>
        <fullName evidence="19">TonB-dependent siderophore receptor</fullName>
    </submittedName>
</protein>
<evidence type="ECO:0000256" key="2">
    <source>
        <dbReference type="ARBA" id="ARBA00009810"/>
    </source>
</evidence>
<dbReference type="InterPro" id="IPR012910">
    <property type="entry name" value="Plug_dom"/>
</dbReference>
<dbReference type="PANTHER" id="PTHR32552:SF68">
    <property type="entry name" value="FERRICHROME OUTER MEMBRANE TRANSPORTER_PHAGE RECEPTOR"/>
    <property type="match status" value="1"/>
</dbReference>
<dbReference type="Gene3D" id="2.40.170.20">
    <property type="entry name" value="TonB-dependent receptor, beta-barrel domain"/>
    <property type="match status" value="1"/>
</dbReference>
<keyword evidence="11 14" id="KW-0472">Membrane</keyword>
<comment type="similarity">
    <text evidence="2 14 15">Belongs to the TonB-dependent receptor family.</text>
</comment>
<dbReference type="InterPro" id="IPR039426">
    <property type="entry name" value="TonB-dep_rcpt-like"/>
</dbReference>
<comment type="caution">
    <text evidence="19">The sequence shown here is derived from an EMBL/GenBank/DDBJ whole genome shotgun (WGS) entry which is preliminary data.</text>
</comment>
<dbReference type="RefSeq" id="WP_290318301.1">
    <property type="nucleotide sequence ID" value="NZ_JAUFPN010000171.1"/>
</dbReference>
<dbReference type="PROSITE" id="PS52016">
    <property type="entry name" value="TONB_DEPENDENT_REC_3"/>
    <property type="match status" value="1"/>
</dbReference>
<evidence type="ECO:0000256" key="9">
    <source>
        <dbReference type="ARBA" id="ARBA00023065"/>
    </source>
</evidence>
<keyword evidence="13 14" id="KW-0998">Cell outer membrane</keyword>
<evidence type="ECO:0000256" key="16">
    <source>
        <dbReference type="SAM" id="SignalP"/>
    </source>
</evidence>
<organism evidence="19 20">
    <name type="scientific">Paeniroseomonas aquatica</name>
    <dbReference type="NCBI Taxonomy" id="373043"/>
    <lineage>
        <taxon>Bacteria</taxon>
        <taxon>Pseudomonadati</taxon>
        <taxon>Pseudomonadota</taxon>
        <taxon>Alphaproteobacteria</taxon>
        <taxon>Acetobacterales</taxon>
        <taxon>Acetobacteraceae</taxon>
        <taxon>Paeniroseomonas</taxon>
    </lineage>
</organism>